<sequence length="141" mass="15953">MSIAKQSSAKLVEISQRVQKDLKLTELASQLNDLATQILEVEVQCNSRGRYIPPHERRKSRKGEKNCVEDTLQIILQKITDQDRVLEEMKENIKVLNQMIGSHSRSIQLIRSFQSFVVPHLHPNDILGSPSDIGANPNNGE</sequence>
<keyword evidence="2" id="KW-1185">Reference proteome</keyword>
<evidence type="ECO:0000313" key="1">
    <source>
        <dbReference type="EnsemblPlants" id="PGSC0003DMT400094417"/>
    </source>
</evidence>
<accession>M1DU39</accession>
<dbReference type="AlphaFoldDB" id="M1DU39"/>
<dbReference type="EnsemblPlants" id="PGSC0003DMT400094417">
    <property type="protein sequence ID" value="PGSC0003DMT400094417"/>
    <property type="gene ID" value="PGSC0003DMG400043988"/>
</dbReference>
<dbReference type="InParanoid" id="M1DU39"/>
<dbReference type="PaxDb" id="4113-PGSC0003DMT400094417"/>
<protein>
    <submittedName>
        <fullName evidence="1">Uncharacterized protein</fullName>
    </submittedName>
</protein>
<reference evidence="2" key="1">
    <citation type="journal article" date="2011" name="Nature">
        <title>Genome sequence and analysis of the tuber crop potato.</title>
        <authorList>
            <consortium name="The Potato Genome Sequencing Consortium"/>
        </authorList>
    </citation>
    <scope>NUCLEOTIDE SEQUENCE [LARGE SCALE GENOMIC DNA]</scope>
    <source>
        <strain evidence="2">cv. DM1-3 516 R44</strain>
    </source>
</reference>
<dbReference type="HOGENOM" id="CLU_029307_9_2_1"/>
<proteinExistence type="predicted"/>
<dbReference type="Gramene" id="PGSC0003DMT400094417">
    <property type="protein sequence ID" value="PGSC0003DMT400094417"/>
    <property type="gene ID" value="PGSC0003DMG400043988"/>
</dbReference>
<dbReference type="Proteomes" id="UP000011115">
    <property type="component" value="Unassembled WGS sequence"/>
</dbReference>
<organism evidence="1 2">
    <name type="scientific">Solanum tuberosum</name>
    <name type="common">Potato</name>
    <dbReference type="NCBI Taxonomy" id="4113"/>
    <lineage>
        <taxon>Eukaryota</taxon>
        <taxon>Viridiplantae</taxon>
        <taxon>Streptophyta</taxon>
        <taxon>Embryophyta</taxon>
        <taxon>Tracheophyta</taxon>
        <taxon>Spermatophyta</taxon>
        <taxon>Magnoliopsida</taxon>
        <taxon>eudicotyledons</taxon>
        <taxon>Gunneridae</taxon>
        <taxon>Pentapetalae</taxon>
        <taxon>asterids</taxon>
        <taxon>lamiids</taxon>
        <taxon>Solanales</taxon>
        <taxon>Solanaceae</taxon>
        <taxon>Solanoideae</taxon>
        <taxon>Solaneae</taxon>
        <taxon>Solanum</taxon>
    </lineage>
</organism>
<reference evidence="1" key="2">
    <citation type="submission" date="2015-06" db="UniProtKB">
        <authorList>
            <consortium name="EnsemblPlants"/>
        </authorList>
    </citation>
    <scope>IDENTIFICATION</scope>
    <source>
        <strain evidence="1">DM1-3 516 R44</strain>
    </source>
</reference>
<evidence type="ECO:0000313" key="2">
    <source>
        <dbReference type="Proteomes" id="UP000011115"/>
    </source>
</evidence>
<name>M1DU39_SOLTU</name>